<dbReference type="Pfam" id="PF04893">
    <property type="entry name" value="Yip1"/>
    <property type="match status" value="1"/>
</dbReference>
<evidence type="ECO:0000313" key="8">
    <source>
        <dbReference type="Proteomes" id="UP000248012"/>
    </source>
</evidence>
<evidence type="ECO:0000313" key="7">
    <source>
        <dbReference type="EMBL" id="PYC48294.1"/>
    </source>
</evidence>
<feature type="transmembrane region" description="Helical" evidence="5">
    <location>
        <begin position="33"/>
        <end position="53"/>
    </location>
</feature>
<proteinExistence type="predicted"/>
<dbReference type="AlphaFoldDB" id="A0A2V4N0C8"/>
<reference evidence="7 8" key="1">
    <citation type="submission" date="2018-05" db="EMBL/GenBank/DDBJ databases">
        <title>Oceanovita maritima gen. nov., sp. nov., a marine bacterium in the family Rhodobacteraceae isolated from surface seawater of Lundu port Xiamen, China.</title>
        <authorList>
            <person name="Hetharua B.H."/>
            <person name="Min D."/>
            <person name="Liao H."/>
            <person name="Tian Y."/>
        </authorList>
    </citation>
    <scope>NUCLEOTIDE SEQUENCE [LARGE SCALE GENOMIC DNA]</scope>
    <source>
        <strain evidence="7 8">FSX-11</strain>
    </source>
</reference>
<accession>A0A2V4N0C8</accession>
<keyword evidence="3 5" id="KW-1133">Transmembrane helix</keyword>
<keyword evidence="4 5" id="KW-0472">Membrane</keyword>
<name>A0A2V4N0C8_9RHOB</name>
<gene>
    <name evidence="7" type="ORF">DI396_04660</name>
</gene>
<organism evidence="7 8">
    <name type="scientific">Litorivita pollutaquae</name>
    <dbReference type="NCBI Taxonomy" id="2200892"/>
    <lineage>
        <taxon>Bacteria</taxon>
        <taxon>Pseudomonadati</taxon>
        <taxon>Pseudomonadota</taxon>
        <taxon>Alphaproteobacteria</taxon>
        <taxon>Rhodobacterales</taxon>
        <taxon>Paracoccaceae</taxon>
        <taxon>Litorivita</taxon>
    </lineage>
</organism>
<feature type="transmembrane region" description="Helical" evidence="5">
    <location>
        <begin position="73"/>
        <end position="98"/>
    </location>
</feature>
<dbReference type="InterPro" id="IPR006977">
    <property type="entry name" value="Yip1_dom"/>
</dbReference>
<evidence type="ECO:0000256" key="4">
    <source>
        <dbReference type="ARBA" id="ARBA00023136"/>
    </source>
</evidence>
<feature type="transmembrane region" description="Helical" evidence="5">
    <location>
        <begin position="138"/>
        <end position="158"/>
    </location>
</feature>
<feature type="transmembrane region" description="Helical" evidence="5">
    <location>
        <begin position="110"/>
        <end position="132"/>
    </location>
</feature>
<feature type="domain" description="Yip1" evidence="6">
    <location>
        <begin position="12"/>
        <end position="186"/>
    </location>
</feature>
<protein>
    <recommendedName>
        <fullName evidence="6">Yip1 domain-containing protein</fullName>
    </recommendedName>
</protein>
<feature type="transmembrane region" description="Helical" evidence="5">
    <location>
        <begin position="170"/>
        <end position="196"/>
    </location>
</feature>
<comment type="caution">
    <text evidence="7">The sequence shown here is derived from an EMBL/GenBank/DDBJ whole genome shotgun (WGS) entry which is preliminary data.</text>
</comment>
<dbReference type="EMBL" id="QFVT01000003">
    <property type="protein sequence ID" value="PYC48294.1"/>
    <property type="molecule type" value="Genomic_DNA"/>
</dbReference>
<dbReference type="RefSeq" id="WP_110795028.1">
    <property type="nucleotide sequence ID" value="NZ_KZ826482.1"/>
</dbReference>
<evidence type="ECO:0000259" key="6">
    <source>
        <dbReference type="Pfam" id="PF04893"/>
    </source>
</evidence>
<keyword evidence="2 5" id="KW-0812">Transmembrane</keyword>
<sequence>MNSSIFKELIFQSLSNPSAAAARIIGMKLSRDVLWSGFLLTVVLNVLVVTLLTPPPPPNALQPDEMQMMIRLFNAPVMLALMSGGVFVILIFLLDWVGRIIGGNGDFGDILAAITWIQVLTLLSRIVIIALLYIVPAIASLALIAIWGLTLWITLHFLKVAHGFANLGQAVATLLFTTFGLAFGILTFLTLIGSLYKGFAG</sequence>
<evidence type="ECO:0000256" key="1">
    <source>
        <dbReference type="ARBA" id="ARBA00004141"/>
    </source>
</evidence>
<evidence type="ECO:0000256" key="5">
    <source>
        <dbReference type="SAM" id="Phobius"/>
    </source>
</evidence>
<dbReference type="OrthoDB" id="7872013at2"/>
<dbReference type="GO" id="GO:0016020">
    <property type="term" value="C:membrane"/>
    <property type="evidence" value="ECO:0007669"/>
    <property type="project" value="UniProtKB-SubCell"/>
</dbReference>
<evidence type="ECO:0000256" key="3">
    <source>
        <dbReference type="ARBA" id="ARBA00022989"/>
    </source>
</evidence>
<evidence type="ECO:0000256" key="2">
    <source>
        <dbReference type="ARBA" id="ARBA00022692"/>
    </source>
</evidence>
<keyword evidence="8" id="KW-1185">Reference proteome</keyword>
<comment type="subcellular location">
    <subcellularLocation>
        <location evidence="1">Membrane</location>
        <topology evidence="1">Multi-pass membrane protein</topology>
    </subcellularLocation>
</comment>
<dbReference type="Proteomes" id="UP000248012">
    <property type="component" value="Unassembled WGS sequence"/>
</dbReference>